<gene>
    <name evidence="1" type="ORF">R1sor_006189</name>
</gene>
<organism evidence="1 2">
    <name type="scientific">Riccia sorocarpa</name>
    <dbReference type="NCBI Taxonomy" id="122646"/>
    <lineage>
        <taxon>Eukaryota</taxon>
        <taxon>Viridiplantae</taxon>
        <taxon>Streptophyta</taxon>
        <taxon>Embryophyta</taxon>
        <taxon>Marchantiophyta</taxon>
        <taxon>Marchantiopsida</taxon>
        <taxon>Marchantiidae</taxon>
        <taxon>Marchantiales</taxon>
        <taxon>Ricciaceae</taxon>
        <taxon>Riccia</taxon>
    </lineage>
</organism>
<name>A0ABD3HLP2_9MARC</name>
<accession>A0ABD3HLP2</accession>
<keyword evidence="2" id="KW-1185">Reference proteome</keyword>
<protein>
    <submittedName>
        <fullName evidence="1">Uncharacterized protein</fullName>
    </submittedName>
</protein>
<evidence type="ECO:0000313" key="1">
    <source>
        <dbReference type="EMBL" id="KAL3692538.1"/>
    </source>
</evidence>
<dbReference type="AlphaFoldDB" id="A0ABD3HLP2"/>
<dbReference type="Proteomes" id="UP001633002">
    <property type="component" value="Unassembled WGS sequence"/>
</dbReference>
<proteinExistence type="predicted"/>
<sequence length="89" mass="10177">MNRACSLRVAFAVGCDHSRSRLHDALWPDWSRPEEGTEFVKEFVLNWDDNRQSSMVDGQVVPVNVSVIFGLEEGRTVPRSARHYEDLSD</sequence>
<evidence type="ECO:0000313" key="2">
    <source>
        <dbReference type="Proteomes" id="UP001633002"/>
    </source>
</evidence>
<dbReference type="EMBL" id="JBJQOH010000003">
    <property type="protein sequence ID" value="KAL3692538.1"/>
    <property type="molecule type" value="Genomic_DNA"/>
</dbReference>
<reference evidence="1 2" key="1">
    <citation type="submission" date="2024-09" db="EMBL/GenBank/DDBJ databases">
        <title>Chromosome-scale assembly of Riccia sorocarpa.</title>
        <authorList>
            <person name="Paukszto L."/>
        </authorList>
    </citation>
    <scope>NUCLEOTIDE SEQUENCE [LARGE SCALE GENOMIC DNA]</scope>
    <source>
        <strain evidence="1">LP-2024</strain>
        <tissue evidence="1">Aerial parts of the thallus</tissue>
    </source>
</reference>
<comment type="caution">
    <text evidence="1">The sequence shown here is derived from an EMBL/GenBank/DDBJ whole genome shotgun (WGS) entry which is preliminary data.</text>
</comment>